<dbReference type="AlphaFoldDB" id="A0A0K0EGW6"/>
<proteinExistence type="predicted"/>
<organism evidence="1">
    <name type="scientific">Strongyloides stercoralis</name>
    <name type="common">Threadworm</name>
    <dbReference type="NCBI Taxonomy" id="6248"/>
    <lineage>
        <taxon>Eukaryota</taxon>
        <taxon>Metazoa</taxon>
        <taxon>Ecdysozoa</taxon>
        <taxon>Nematoda</taxon>
        <taxon>Chromadorea</taxon>
        <taxon>Rhabditida</taxon>
        <taxon>Tylenchina</taxon>
        <taxon>Panagrolaimomorpha</taxon>
        <taxon>Strongyloidoidea</taxon>
        <taxon>Strongyloididae</taxon>
        <taxon>Strongyloides</taxon>
    </lineage>
</organism>
<evidence type="ECO:0000313" key="1">
    <source>
        <dbReference type="WBParaSite" id="SSTP_0000872600.1"/>
    </source>
</evidence>
<name>A0A0K0EGW6_STRER</name>
<accession>A0A0K0EGW6</accession>
<reference evidence="1" key="1">
    <citation type="submission" date="2015-08" db="UniProtKB">
        <authorList>
            <consortium name="WormBaseParasite"/>
        </authorList>
    </citation>
    <scope>IDENTIFICATION</scope>
</reference>
<dbReference type="WBParaSite" id="SSTP_0000872600.1">
    <property type="protein sequence ID" value="SSTP_0000872600.1"/>
    <property type="gene ID" value="SSTP_0000872600"/>
</dbReference>
<protein>
    <submittedName>
        <fullName evidence="1">Uncharacterized protein</fullName>
    </submittedName>
</protein>
<sequence>MLKYYDENISYLYDNLKMIDINVIKQLINELNDLEDLTTVDYEEIEFTLKTLLPKEIIVPYLKVLSPEKLEHLLTDDVKKYYNQINFAQFLLNEYLEYDIGQRLNEIVRIMMMISFPDINMNDFLEHIMHNKYVILSNNGYQYCCTYIDGIYNQHSLTKKKESTSNIILNFSLFEDILEQSKKINSSNYQNYTIKFNKNIALDSVLQRSLVSMNQLRRKNPYKYDKKEITLEKANTITTSVVNDQVNEIPVENFFSQIKK</sequence>